<evidence type="ECO:0000313" key="12">
    <source>
        <dbReference type="Proteomes" id="UP000252706"/>
    </source>
</evidence>
<keyword evidence="6 9" id="KW-1133">Transmembrane helix</keyword>
<keyword evidence="5 9" id="KW-0812">Transmembrane</keyword>
<feature type="transmembrane region" description="Helical" evidence="9">
    <location>
        <begin position="50"/>
        <end position="68"/>
    </location>
</feature>
<dbReference type="Pfam" id="PF04290">
    <property type="entry name" value="DctQ"/>
    <property type="match status" value="1"/>
</dbReference>
<dbReference type="GO" id="GO:0015740">
    <property type="term" value="P:C4-dicarboxylate transport"/>
    <property type="evidence" value="ECO:0007669"/>
    <property type="project" value="TreeGrafter"/>
</dbReference>
<dbReference type="InterPro" id="IPR055348">
    <property type="entry name" value="DctQ"/>
</dbReference>
<proteinExistence type="inferred from homology"/>
<protein>
    <recommendedName>
        <fullName evidence="9">TRAP transporter small permease protein</fullName>
    </recommendedName>
</protein>
<evidence type="ECO:0000256" key="1">
    <source>
        <dbReference type="ARBA" id="ARBA00004429"/>
    </source>
</evidence>
<feature type="domain" description="Tripartite ATP-independent periplasmic transporters DctQ component" evidence="10">
    <location>
        <begin position="26"/>
        <end position="152"/>
    </location>
</feature>
<dbReference type="EMBL" id="QOCE01000011">
    <property type="protein sequence ID" value="RBW60530.1"/>
    <property type="molecule type" value="Genomic_DNA"/>
</dbReference>
<keyword evidence="3" id="KW-1003">Cell membrane</keyword>
<comment type="caution">
    <text evidence="11">The sequence shown here is derived from an EMBL/GenBank/DDBJ whole genome shotgun (WGS) entry which is preliminary data.</text>
</comment>
<feature type="transmembrane region" description="Helical" evidence="9">
    <location>
        <begin position="97"/>
        <end position="117"/>
    </location>
</feature>
<dbReference type="AlphaFoldDB" id="A0A366X9C0"/>
<dbReference type="InterPro" id="IPR007387">
    <property type="entry name" value="TRAP_DctQ"/>
</dbReference>
<reference evidence="11 12" key="1">
    <citation type="submission" date="2018-07" db="EMBL/GenBank/DDBJ databases">
        <title>Modular assembly of carbohydrate-degrading microbial communities in the ocean.</title>
        <authorList>
            <person name="Enke T.N."/>
            <person name="Datta M.S."/>
            <person name="Schwartzman J.A."/>
            <person name="Cermak N."/>
            <person name="Schmitz D.A."/>
            <person name="Barrere J."/>
            <person name="Cordero O.X."/>
        </authorList>
    </citation>
    <scope>NUCLEOTIDE SEQUENCE [LARGE SCALE GENOMIC DNA]</scope>
    <source>
        <strain evidence="11 12">C3M10</strain>
    </source>
</reference>
<evidence type="ECO:0000313" key="11">
    <source>
        <dbReference type="EMBL" id="RBW60530.1"/>
    </source>
</evidence>
<dbReference type="GO" id="GO:0022857">
    <property type="term" value="F:transmembrane transporter activity"/>
    <property type="evidence" value="ECO:0007669"/>
    <property type="project" value="UniProtKB-UniRule"/>
</dbReference>
<evidence type="ECO:0000256" key="3">
    <source>
        <dbReference type="ARBA" id="ARBA00022475"/>
    </source>
</evidence>
<feature type="transmembrane region" description="Helical" evidence="9">
    <location>
        <begin position="129"/>
        <end position="150"/>
    </location>
</feature>
<comment type="similarity">
    <text evidence="8 9">Belongs to the TRAP transporter small permease family.</text>
</comment>
<dbReference type="Proteomes" id="UP000252706">
    <property type="component" value="Unassembled WGS sequence"/>
</dbReference>
<sequence length="164" mass="17891">MQISRRILSGLFAVDVTVAISAYVAIAVLLLGDVILRETGGGSLWGAQRISVYLMIVIGFLGLGLAAAKGRHLRPQFLDHVVPARFSETADRIGSGLMALIFGGFGVVGVQFVAEAIEYGDMARIIDIPLWYIQLVVPYAFFSTALRYVLFALHPELRPQEVLE</sequence>
<feature type="transmembrane region" description="Helical" evidence="9">
    <location>
        <begin position="7"/>
        <end position="30"/>
    </location>
</feature>
<evidence type="ECO:0000256" key="2">
    <source>
        <dbReference type="ARBA" id="ARBA00022448"/>
    </source>
</evidence>
<keyword evidence="7 9" id="KW-0472">Membrane</keyword>
<evidence type="ECO:0000256" key="8">
    <source>
        <dbReference type="ARBA" id="ARBA00038436"/>
    </source>
</evidence>
<dbReference type="OrthoDB" id="7875814at2"/>
<dbReference type="PANTHER" id="PTHR35011:SF10">
    <property type="entry name" value="TRAP TRANSPORTER SMALL PERMEASE PROTEIN"/>
    <property type="match status" value="1"/>
</dbReference>
<name>A0A366X9C0_9RHOB</name>
<comment type="subcellular location">
    <subcellularLocation>
        <location evidence="1 9">Cell inner membrane</location>
        <topology evidence="1 9">Multi-pass membrane protein</topology>
    </subcellularLocation>
</comment>
<evidence type="ECO:0000256" key="5">
    <source>
        <dbReference type="ARBA" id="ARBA00022692"/>
    </source>
</evidence>
<dbReference type="GO" id="GO:0005886">
    <property type="term" value="C:plasma membrane"/>
    <property type="evidence" value="ECO:0007669"/>
    <property type="project" value="UniProtKB-SubCell"/>
</dbReference>
<gene>
    <name evidence="11" type="ORF">DS909_03650</name>
</gene>
<evidence type="ECO:0000256" key="4">
    <source>
        <dbReference type="ARBA" id="ARBA00022519"/>
    </source>
</evidence>
<accession>A0A366X9C0</accession>
<dbReference type="RefSeq" id="WP_113822080.1">
    <property type="nucleotide sequence ID" value="NZ_QOCE01000011.1"/>
</dbReference>
<comment type="function">
    <text evidence="9">Part of the tripartite ATP-independent periplasmic (TRAP) transport system.</text>
</comment>
<evidence type="ECO:0000259" key="10">
    <source>
        <dbReference type="Pfam" id="PF04290"/>
    </source>
</evidence>
<comment type="subunit">
    <text evidence="9">The complex comprises the extracytoplasmic solute receptor protein and the two transmembrane proteins.</text>
</comment>
<evidence type="ECO:0000256" key="9">
    <source>
        <dbReference type="RuleBase" id="RU369079"/>
    </source>
</evidence>
<keyword evidence="4 9" id="KW-0997">Cell inner membrane</keyword>
<dbReference type="PANTHER" id="PTHR35011">
    <property type="entry name" value="2,3-DIKETO-L-GULONATE TRAP TRANSPORTER SMALL PERMEASE PROTEIN YIAM"/>
    <property type="match status" value="1"/>
</dbReference>
<organism evidence="11 12">
    <name type="scientific">Phaeobacter gallaeciensis</name>
    <dbReference type="NCBI Taxonomy" id="60890"/>
    <lineage>
        <taxon>Bacteria</taxon>
        <taxon>Pseudomonadati</taxon>
        <taxon>Pseudomonadota</taxon>
        <taxon>Alphaproteobacteria</taxon>
        <taxon>Rhodobacterales</taxon>
        <taxon>Roseobacteraceae</taxon>
        <taxon>Phaeobacter</taxon>
    </lineage>
</organism>
<keyword evidence="2 9" id="KW-0813">Transport</keyword>
<evidence type="ECO:0000256" key="7">
    <source>
        <dbReference type="ARBA" id="ARBA00023136"/>
    </source>
</evidence>
<evidence type="ECO:0000256" key="6">
    <source>
        <dbReference type="ARBA" id="ARBA00022989"/>
    </source>
</evidence>